<organism evidence="1 2">
    <name type="scientific">Rubroshorea leprosula</name>
    <dbReference type="NCBI Taxonomy" id="152421"/>
    <lineage>
        <taxon>Eukaryota</taxon>
        <taxon>Viridiplantae</taxon>
        <taxon>Streptophyta</taxon>
        <taxon>Embryophyta</taxon>
        <taxon>Tracheophyta</taxon>
        <taxon>Spermatophyta</taxon>
        <taxon>Magnoliopsida</taxon>
        <taxon>eudicotyledons</taxon>
        <taxon>Gunneridae</taxon>
        <taxon>Pentapetalae</taxon>
        <taxon>rosids</taxon>
        <taxon>malvids</taxon>
        <taxon>Malvales</taxon>
        <taxon>Dipterocarpaceae</taxon>
        <taxon>Rubroshorea</taxon>
    </lineage>
</organism>
<dbReference type="Proteomes" id="UP001054252">
    <property type="component" value="Unassembled WGS sequence"/>
</dbReference>
<gene>
    <name evidence="1" type="ORF">SLEP1_g43179</name>
</gene>
<comment type="caution">
    <text evidence="1">The sequence shown here is derived from an EMBL/GenBank/DDBJ whole genome shotgun (WGS) entry which is preliminary data.</text>
</comment>
<evidence type="ECO:0000313" key="1">
    <source>
        <dbReference type="EMBL" id="GKV34837.1"/>
    </source>
</evidence>
<accession>A0AAV5LCW9</accession>
<protein>
    <submittedName>
        <fullName evidence="1">Uncharacterized protein</fullName>
    </submittedName>
</protein>
<sequence>MGIIRNNYGSSGLASMDGRTLPVWRSKASAPVKLGAGDAADFAKKRLDGKSMEMNLIPRTMPLDAN</sequence>
<reference evidence="1 2" key="1">
    <citation type="journal article" date="2021" name="Commun. Biol.">
        <title>The genome of Shorea leprosula (Dipterocarpaceae) highlights the ecological relevance of drought in aseasonal tropical rainforests.</title>
        <authorList>
            <person name="Ng K.K.S."/>
            <person name="Kobayashi M.J."/>
            <person name="Fawcett J.A."/>
            <person name="Hatakeyama M."/>
            <person name="Paape T."/>
            <person name="Ng C.H."/>
            <person name="Ang C.C."/>
            <person name="Tnah L.H."/>
            <person name="Lee C.T."/>
            <person name="Nishiyama T."/>
            <person name="Sese J."/>
            <person name="O'Brien M.J."/>
            <person name="Copetti D."/>
            <person name="Mohd Noor M.I."/>
            <person name="Ong R.C."/>
            <person name="Putra M."/>
            <person name="Sireger I.Z."/>
            <person name="Indrioko S."/>
            <person name="Kosugi Y."/>
            <person name="Izuno A."/>
            <person name="Isagi Y."/>
            <person name="Lee S.L."/>
            <person name="Shimizu K.K."/>
        </authorList>
    </citation>
    <scope>NUCLEOTIDE SEQUENCE [LARGE SCALE GENOMIC DNA]</scope>
    <source>
        <strain evidence="1">214</strain>
    </source>
</reference>
<dbReference type="AlphaFoldDB" id="A0AAV5LCW9"/>
<dbReference type="EMBL" id="BPVZ01000107">
    <property type="protein sequence ID" value="GKV34837.1"/>
    <property type="molecule type" value="Genomic_DNA"/>
</dbReference>
<keyword evidence="2" id="KW-1185">Reference proteome</keyword>
<proteinExistence type="predicted"/>
<evidence type="ECO:0000313" key="2">
    <source>
        <dbReference type="Proteomes" id="UP001054252"/>
    </source>
</evidence>
<name>A0AAV5LCW9_9ROSI</name>